<evidence type="ECO:0000259" key="1">
    <source>
        <dbReference type="Pfam" id="PF17921"/>
    </source>
</evidence>
<dbReference type="Proteomes" id="UP001234989">
    <property type="component" value="Chromosome 4"/>
</dbReference>
<protein>
    <recommendedName>
        <fullName evidence="1">Integrase zinc-binding domain-containing protein</fullName>
    </recommendedName>
</protein>
<name>A0AAF0QLE3_SOLVR</name>
<reference evidence="2" key="1">
    <citation type="submission" date="2023-08" db="EMBL/GenBank/DDBJ databases">
        <title>A de novo genome assembly of Solanum verrucosum Schlechtendal, a Mexican diploid species geographically isolated from the other diploid A-genome species in potato relatives.</title>
        <authorList>
            <person name="Hosaka K."/>
        </authorList>
    </citation>
    <scope>NUCLEOTIDE SEQUENCE</scope>
    <source>
        <tissue evidence="2">Young leaves</tissue>
    </source>
</reference>
<proteinExistence type="predicted"/>
<sequence length="103" mass="11747">MVHNGSESSFVMNVKSKQDFDPLLVEVKDSVLKKSVEAFSQGEDGGDTKMYSDLKEVYWWNGMKKDIVGFVAKCPNSQQVKVEHQRPGVLSQNIPIPTWKWKM</sequence>
<feature type="domain" description="Integrase zinc-binding" evidence="1">
    <location>
        <begin position="46"/>
        <end position="81"/>
    </location>
</feature>
<evidence type="ECO:0000313" key="2">
    <source>
        <dbReference type="EMBL" id="WMV25977.1"/>
    </source>
</evidence>
<dbReference type="Pfam" id="PF17921">
    <property type="entry name" value="Integrase_H2C2"/>
    <property type="match status" value="1"/>
</dbReference>
<keyword evidence="3" id="KW-1185">Reference proteome</keyword>
<gene>
    <name evidence="2" type="ORF">MTR67_019362</name>
</gene>
<accession>A0AAF0QLE3</accession>
<evidence type="ECO:0000313" key="3">
    <source>
        <dbReference type="Proteomes" id="UP001234989"/>
    </source>
</evidence>
<organism evidence="2 3">
    <name type="scientific">Solanum verrucosum</name>
    <dbReference type="NCBI Taxonomy" id="315347"/>
    <lineage>
        <taxon>Eukaryota</taxon>
        <taxon>Viridiplantae</taxon>
        <taxon>Streptophyta</taxon>
        <taxon>Embryophyta</taxon>
        <taxon>Tracheophyta</taxon>
        <taxon>Spermatophyta</taxon>
        <taxon>Magnoliopsida</taxon>
        <taxon>eudicotyledons</taxon>
        <taxon>Gunneridae</taxon>
        <taxon>Pentapetalae</taxon>
        <taxon>asterids</taxon>
        <taxon>lamiids</taxon>
        <taxon>Solanales</taxon>
        <taxon>Solanaceae</taxon>
        <taxon>Solanoideae</taxon>
        <taxon>Solaneae</taxon>
        <taxon>Solanum</taxon>
    </lineage>
</organism>
<dbReference type="EMBL" id="CP133615">
    <property type="protein sequence ID" value="WMV25977.1"/>
    <property type="molecule type" value="Genomic_DNA"/>
</dbReference>
<dbReference type="Gene3D" id="1.10.340.70">
    <property type="match status" value="1"/>
</dbReference>
<dbReference type="InterPro" id="IPR041588">
    <property type="entry name" value="Integrase_H2C2"/>
</dbReference>
<dbReference type="AlphaFoldDB" id="A0AAF0QLE3"/>